<organism evidence="2 3">
    <name type="scientific">Colocasia esculenta</name>
    <name type="common">Wild taro</name>
    <name type="synonym">Arum esculentum</name>
    <dbReference type="NCBI Taxonomy" id="4460"/>
    <lineage>
        <taxon>Eukaryota</taxon>
        <taxon>Viridiplantae</taxon>
        <taxon>Streptophyta</taxon>
        <taxon>Embryophyta</taxon>
        <taxon>Tracheophyta</taxon>
        <taxon>Spermatophyta</taxon>
        <taxon>Magnoliopsida</taxon>
        <taxon>Liliopsida</taxon>
        <taxon>Araceae</taxon>
        <taxon>Aroideae</taxon>
        <taxon>Colocasieae</taxon>
        <taxon>Colocasia</taxon>
    </lineage>
</organism>
<dbReference type="PANTHER" id="PTHR43486:SF1">
    <property type="entry name" value="LIPID II FLIPPASE MURJ-RELATED"/>
    <property type="match status" value="1"/>
</dbReference>
<proteinExistence type="predicted"/>
<evidence type="ECO:0000313" key="3">
    <source>
        <dbReference type="Proteomes" id="UP000652761"/>
    </source>
</evidence>
<dbReference type="PANTHER" id="PTHR43486">
    <property type="entry name" value="LIPID II FLIPPASE MURJ-RELATED"/>
    <property type="match status" value="1"/>
</dbReference>
<feature type="region of interest" description="Disordered" evidence="1">
    <location>
        <begin position="59"/>
        <end position="103"/>
    </location>
</feature>
<dbReference type="Proteomes" id="UP000652761">
    <property type="component" value="Unassembled WGS sequence"/>
</dbReference>
<accession>A0A843VC98</accession>
<feature type="compositionally biased region" description="Low complexity" evidence="1">
    <location>
        <begin position="90"/>
        <end position="101"/>
    </location>
</feature>
<protein>
    <submittedName>
        <fullName evidence="2">Uncharacterized protein</fullName>
    </submittedName>
</protein>
<keyword evidence="3" id="KW-1185">Reference proteome</keyword>
<dbReference type="AlphaFoldDB" id="A0A843VC98"/>
<sequence>MACASLFLLAGGPLTGHSGAPYSRLRVSARCVLSPGGHALCGKLPIVPLAFVAPSLPRPAQGAGAGRRRPPLARASAEDLHEEGHGGGAAAAPVVVSPESGEGTDEVFPGELIRSAGLVGAATVASKILGLLREVVIASVFGVGPVATAFNHAVVLPRFCSSFLGGVNGPIHIAVATTLRSFTIPIV</sequence>
<evidence type="ECO:0000313" key="2">
    <source>
        <dbReference type="EMBL" id="MQL91330.1"/>
    </source>
</evidence>
<reference evidence="2" key="1">
    <citation type="submission" date="2017-07" db="EMBL/GenBank/DDBJ databases">
        <title>Taro Niue Genome Assembly and Annotation.</title>
        <authorList>
            <person name="Atibalentja N."/>
            <person name="Keating K."/>
            <person name="Fields C.J."/>
        </authorList>
    </citation>
    <scope>NUCLEOTIDE SEQUENCE</scope>
    <source>
        <strain evidence="2">Niue_2</strain>
        <tissue evidence="2">Leaf</tissue>
    </source>
</reference>
<feature type="compositionally biased region" description="Basic and acidic residues" evidence="1">
    <location>
        <begin position="76"/>
        <end position="85"/>
    </location>
</feature>
<gene>
    <name evidence="2" type="ORF">Taro_023943</name>
</gene>
<dbReference type="EMBL" id="NMUH01001328">
    <property type="protein sequence ID" value="MQL91330.1"/>
    <property type="molecule type" value="Genomic_DNA"/>
</dbReference>
<evidence type="ECO:0000256" key="1">
    <source>
        <dbReference type="SAM" id="MobiDB-lite"/>
    </source>
</evidence>
<dbReference type="OrthoDB" id="777244at2759"/>
<name>A0A843VC98_COLES</name>
<comment type="caution">
    <text evidence="2">The sequence shown here is derived from an EMBL/GenBank/DDBJ whole genome shotgun (WGS) entry which is preliminary data.</text>
</comment>